<dbReference type="Proteomes" id="UP000041254">
    <property type="component" value="Unassembled WGS sequence"/>
</dbReference>
<evidence type="ECO:0000313" key="4">
    <source>
        <dbReference type="Proteomes" id="UP000041254"/>
    </source>
</evidence>
<feature type="compositionally biased region" description="Polar residues" evidence="1">
    <location>
        <begin position="30"/>
        <end position="45"/>
    </location>
</feature>
<sequence length="309" mass="31839">MASALLLTLAVSLLSAFRIVPANGEVSSAMLRSSQTDSQQHQQRLSRARTLQADEDLGGSDADGGSDGNDDNAGPVFIEDVKVPQEPFCKTESTESASLAEGLSTSTTYAIHDSATGGFCLVTDGIALLSTPNDSFPAITWSCDATTAGATMEVALPPDSPSTNGTLRIRGALKMLSAPVDPQCVGGIILVDFVYTGLDKVTGEDGTVTGYRIAANGTTSGKGEGTATVADIPDGCEGLAEAQGMQGFLGSKADDDGNLLVIAPDLQQREGEASGGQWEAEGGLVVFSQDAYSGQFVRQWDFVVGGACR</sequence>
<evidence type="ECO:0000313" key="3">
    <source>
        <dbReference type="EMBL" id="CEL92945.1"/>
    </source>
</evidence>
<reference evidence="3 4" key="1">
    <citation type="submission" date="2014-11" db="EMBL/GenBank/DDBJ databases">
        <authorList>
            <person name="Zhu J."/>
            <person name="Qi W."/>
            <person name="Song R."/>
        </authorList>
    </citation>
    <scope>NUCLEOTIDE SEQUENCE [LARGE SCALE GENOMIC DNA]</scope>
</reference>
<evidence type="ECO:0000256" key="2">
    <source>
        <dbReference type="SAM" id="SignalP"/>
    </source>
</evidence>
<name>A0A0G4EBN8_VITBC</name>
<feature type="region of interest" description="Disordered" evidence="1">
    <location>
        <begin position="30"/>
        <end position="76"/>
    </location>
</feature>
<organism evidence="3 4">
    <name type="scientific">Vitrella brassicaformis (strain CCMP3155)</name>
    <dbReference type="NCBI Taxonomy" id="1169540"/>
    <lineage>
        <taxon>Eukaryota</taxon>
        <taxon>Sar</taxon>
        <taxon>Alveolata</taxon>
        <taxon>Colpodellida</taxon>
        <taxon>Vitrellaceae</taxon>
        <taxon>Vitrella</taxon>
    </lineage>
</organism>
<dbReference type="VEuPathDB" id="CryptoDB:Vbra_11168"/>
<keyword evidence="2" id="KW-0732">Signal</keyword>
<feature type="signal peptide" evidence="2">
    <location>
        <begin position="1"/>
        <end position="24"/>
    </location>
</feature>
<keyword evidence="4" id="KW-1185">Reference proteome</keyword>
<proteinExistence type="predicted"/>
<evidence type="ECO:0000256" key="1">
    <source>
        <dbReference type="SAM" id="MobiDB-lite"/>
    </source>
</evidence>
<dbReference type="InParanoid" id="A0A0G4EBN8"/>
<dbReference type="EMBL" id="CDMY01000123">
    <property type="protein sequence ID" value="CEL92945.1"/>
    <property type="molecule type" value="Genomic_DNA"/>
</dbReference>
<gene>
    <name evidence="3" type="ORF">Vbra_11168</name>
</gene>
<protein>
    <submittedName>
        <fullName evidence="3">Uncharacterized protein</fullName>
    </submittedName>
</protein>
<feature type="chain" id="PRO_5005187515" evidence="2">
    <location>
        <begin position="25"/>
        <end position="309"/>
    </location>
</feature>
<dbReference type="AlphaFoldDB" id="A0A0G4EBN8"/>
<accession>A0A0G4EBN8</accession>